<name>Q8EUH3_MALP2</name>
<dbReference type="Proteomes" id="UP000002522">
    <property type="component" value="Chromosome"/>
</dbReference>
<evidence type="ECO:0000256" key="2">
    <source>
        <dbReference type="ARBA" id="ARBA00022801"/>
    </source>
</evidence>
<dbReference type="InterPro" id="IPR012337">
    <property type="entry name" value="RNaseH-like_sf"/>
</dbReference>
<gene>
    <name evidence="5" type="ordered locus">MYPE9530</name>
</gene>
<keyword evidence="2" id="KW-0378">Hydrolase</keyword>
<evidence type="ECO:0000256" key="3">
    <source>
        <dbReference type="ARBA" id="ARBA00022839"/>
    </source>
</evidence>
<dbReference type="PANTHER" id="PTHR30231">
    <property type="entry name" value="DNA POLYMERASE III SUBUNIT EPSILON"/>
    <property type="match status" value="1"/>
</dbReference>
<proteinExistence type="predicted"/>
<reference evidence="5 6" key="1">
    <citation type="journal article" date="2002" name="Nucleic Acids Res.">
        <title>The complete genomic sequence of Mycoplasma penetrans, an intracellular bacterial pathogen in humans.</title>
        <authorList>
            <person name="Sasaki Y."/>
            <person name="Ishikawa J."/>
            <person name="Yamashita A."/>
            <person name="Oshima K."/>
            <person name="Kenri T."/>
            <person name="Furuya K."/>
            <person name="Yoshino C."/>
            <person name="Horino A."/>
            <person name="Shiba T."/>
            <person name="Sasaki T."/>
            <person name="Hattori M."/>
        </authorList>
    </citation>
    <scope>NUCLEOTIDE SEQUENCE [LARGE SCALE GENOMIC DNA]</scope>
    <source>
        <strain evidence="5 6">HF-2</strain>
    </source>
</reference>
<keyword evidence="6" id="KW-1185">Reference proteome</keyword>
<dbReference type="GO" id="GO:0003676">
    <property type="term" value="F:nucleic acid binding"/>
    <property type="evidence" value="ECO:0007669"/>
    <property type="project" value="InterPro"/>
</dbReference>
<keyword evidence="3" id="KW-0269">Exonuclease</keyword>
<dbReference type="InterPro" id="IPR036397">
    <property type="entry name" value="RNaseH_sf"/>
</dbReference>
<dbReference type="CDD" id="cd06127">
    <property type="entry name" value="DEDDh"/>
    <property type="match status" value="1"/>
</dbReference>
<dbReference type="AlphaFoldDB" id="Q8EUH3"/>
<accession>Q8EUH3</accession>
<dbReference type="SMART" id="SM00479">
    <property type="entry name" value="EXOIII"/>
    <property type="match status" value="1"/>
</dbReference>
<dbReference type="PANTHER" id="PTHR30231:SF4">
    <property type="entry name" value="PROTEIN NEN2"/>
    <property type="match status" value="1"/>
</dbReference>
<dbReference type="eggNOG" id="COG2176">
    <property type="taxonomic scope" value="Bacteria"/>
</dbReference>
<dbReference type="STRING" id="272633.gene:10732074"/>
<dbReference type="Pfam" id="PF00929">
    <property type="entry name" value="RNase_T"/>
    <property type="match status" value="1"/>
</dbReference>
<dbReference type="InterPro" id="IPR013520">
    <property type="entry name" value="Ribonucl_H"/>
</dbReference>
<evidence type="ECO:0000259" key="4">
    <source>
        <dbReference type="SMART" id="SM00479"/>
    </source>
</evidence>
<feature type="domain" description="Exonuclease" evidence="4">
    <location>
        <begin position="9"/>
        <end position="173"/>
    </location>
</feature>
<evidence type="ECO:0000313" key="6">
    <source>
        <dbReference type="Proteomes" id="UP000002522"/>
    </source>
</evidence>
<dbReference type="Gene3D" id="3.30.420.10">
    <property type="entry name" value="Ribonuclease H-like superfamily/Ribonuclease H"/>
    <property type="match status" value="1"/>
</dbReference>
<dbReference type="SUPFAM" id="SSF53098">
    <property type="entry name" value="Ribonuclease H-like"/>
    <property type="match status" value="1"/>
</dbReference>
<dbReference type="GO" id="GO:0008408">
    <property type="term" value="F:3'-5' exonuclease activity"/>
    <property type="evidence" value="ECO:0007669"/>
    <property type="project" value="TreeGrafter"/>
</dbReference>
<dbReference type="RefSeq" id="WP_011077769.1">
    <property type="nucleotide sequence ID" value="NC_004432.1"/>
</dbReference>
<protein>
    <submittedName>
        <fullName evidence="5">Probable DNA polymerase III</fullName>
    </submittedName>
</protein>
<keyword evidence="1" id="KW-0540">Nuclease</keyword>
<organism evidence="5 6">
    <name type="scientific">Malacoplasma penetrans (strain HF-2)</name>
    <name type="common">Mycoplasma penetrans</name>
    <dbReference type="NCBI Taxonomy" id="272633"/>
    <lineage>
        <taxon>Bacteria</taxon>
        <taxon>Bacillati</taxon>
        <taxon>Mycoplasmatota</taxon>
        <taxon>Mycoplasmoidales</taxon>
        <taxon>Mycoplasmoidaceae</taxon>
        <taxon>Malacoplasma</taxon>
    </lineage>
</organism>
<sequence>MFDFPKDKEIVFVDIEANDKPKRILQFGAIKIKKNGDIDKKNWFCNPKCKITPHIYKIVSRNIKKIDKGMSHIRITEKIHKYLNNSVLISYGAFDYNFLNNMCKRIIKKKLNVTYIDLQEEWRKISMTKEVWALNKLANFLNVEVNEKELHDAYYDAFVLYQIFCEWQKRTEENIVKDIYKLNTKGLKRINTNQNKANKAALTINNIDSNKQGYCFIKPNFELSDYFETKKQILSGLDVLEVSNTEIKRNWSFKYDVKNKNFDYDNYQDELISCLKKYIISTRDKTIIISEADFHKLVRINNLCAEFINVFPLNSIMFTNGYMNLYSKINVDNEKFMDNLDLIKKWKVFLYIHNELE</sequence>
<evidence type="ECO:0000313" key="5">
    <source>
        <dbReference type="EMBL" id="BAC44740.1"/>
    </source>
</evidence>
<dbReference type="KEGG" id="mpe:MYPE9530"/>
<dbReference type="InParanoid" id="Q8EUH3"/>
<dbReference type="EMBL" id="BA000026">
    <property type="protein sequence ID" value="BAC44740.1"/>
    <property type="molecule type" value="Genomic_DNA"/>
</dbReference>
<evidence type="ECO:0000256" key="1">
    <source>
        <dbReference type="ARBA" id="ARBA00022722"/>
    </source>
</evidence>
<dbReference type="HOGENOM" id="CLU_775732_0_0_14"/>